<dbReference type="InterPro" id="IPR000415">
    <property type="entry name" value="Nitroreductase-like"/>
</dbReference>
<organism evidence="1 2">
    <name type="scientific">Bowmanella dokdonensis</name>
    <dbReference type="NCBI Taxonomy" id="751969"/>
    <lineage>
        <taxon>Bacteria</taxon>
        <taxon>Pseudomonadati</taxon>
        <taxon>Pseudomonadota</taxon>
        <taxon>Gammaproteobacteria</taxon>
        <taxon>Alteromonadales</taxon>
        <taxon>Alteromonadaceae</taxon>
        <taxon>Bowmanella</taxon>
    </lineage>
</organism>
<dbReference type="AlphaFoldDB" id="A0A939DPR3"/>
<comment type="caution">
    <text evidence="1">The sequence shown here is derived from an EMBL/GenBank/DDBJ whole genome shotgun (WGS) entry which is preliminary data.</text>
</comment>
<evidence type="ECO:0008006" key="3">
    <source>
        <dbReference type="Google" id="ProtNLM"/>
    </source>
</evidence>
<proteinExistence type="predicted"/>
<gene>
    <name evidence="1" type="ORF">J0A66_14905</name>
</gene>
<accession>A0A939DPR3</accession>
<evidence type="ECO:0000313" key="2">
    <source>
        <dbReference type="Proteomes" id="UP000664654"/>
    </source>
</evidence>
<dbReference type="EMBL" id="JAFKCV010000009">
    <property type="protein sequence ID" value="MBN7826522.1"/>
    <property type="molecule type" value="Genomic_DNA"/>
</dbReference>
<dbReference type="Gene3D" id="3.40.109.10">
    <property type="entry name" value="NADH Oxidase"/>
    <property type="match status" value="1"/>
</dbReference>
<evidence type="ECO:0000313" key="1">
    <source>
        <dbReference type="EMBL" id="MBN7826522.1"/>
    </source>
</evidence>
<sequence>MDYFQRVSKTWQHHELSCPPDYKELVRYATLAASSHNTQPWIFRLEPDRIGILPDFSRRCPAVDPDNHHLFASLGCATENLLLAAQAAGLAGRCHFDAATSGVVIDFEKATAVESDLFKAIPLRQCTRAEYDGVPLSAAQTQKLRDAAQGTGVSVLLLTKAEQKERVTEYVVKGNDAQFGDPAWSEELLSWIRFNAKEAVRSGDGLYGPVMGSPDVPRWLGWLAMKAIFSANKQNHRDRRHIRSSSAIAIVHSEVDDIPHWIEAGRCYQRLALQAAALNLCTAFINQPVEVATLRPEFARAMGIGGHRPDLVVRIGHGPAMPRSIRRPVEEVIG</sequence>
<dbReference type="GO" id="GO:0016491">
    <property type="term" value="F:oxidoreductase activity"/>
    <property type="evidence" value="ECO:0007669"/>
    <property type="project" value="InterPro"/>
</dbReference>
<protein>
    <recommendedName>
        <fullName evidence="3">Tat pathway signal protein</fullName>
    </recommendedName>
</protein>
<name>A0A939DPR3_9ALTE</name>
<dbReference type="SUPFAM" id="SSF55469">
    <property type="entry name" value="FMN-dependent nitroreductase-like"/>
    <property type="match status" value="2"/>
</dbReference>
<dbReference type="RefSeq" id="WP_206574638.1">
    <property type="nucleotide sequence ID" value="NZ_JAFKCV010000009.1"/>
</dbReference>
<dbReference type="NCBIfam" id="NF047509">
    <property type="entry name" value="Rv3131_FMN_oxido"/>
    <property type="match status" value="1"/>
</dbReference>
<keyword evidence="2" id="KW-1185">Reference proteome</keyword>
<reference evidence="1" key="1">
    <citation type="submission" date="2021-03" db="EMBL/GenBank/DDBJ databases">
        <title>novel species isolated from a fishpond in China.</title>
        <authorList>
            <person name="Lu H."/>
            <person name="Cai Z."/>
        </authorList>
    </citation>
    <scope>NUCLEOTIDE SEQUENCE</scope>
    <source>
        <strain evidence="1">JCM 30855</strain>
    </source>
</reference>
<dbReference type="Proteomes" id="UP000664654">
    <property type="component" value="Unassembled WGS sequence"/>
</dbReference>